<organism evidence="1 2">
    <name type="scientific">Ixodes persulcatus</name>
    <name type="common">Taiga tick</name>
    <dbReference type="NCBI Taxonomy" id="34615"/>
    <lineage>
        <taxon>Eukaryota</taxon>
        <taxon>Metazoa</taxon>
        <taxon>Ecdysozoa</taxon>
        <taxon>Arthropoda</taxon>
        <taxon>Chelicerata</taxon>
        <taxon>Arachnida</taxon>
        <taxon>Acari</taxon>
        <taxon>Parasitiformes</taxon>
        <taxon>Ixodida</taxon>
        <taxon>Ixodoidea</taxon>
        <taxon>Ixodidae</taxon>
        <taxon>Ixodinae</taxon>
        <taxon>Ixodes</taxon>
    </lineage>
</organism>
<evidence type="ECO:0000313" key="2">
    <source>
        <dbReference type="Proteomes" id="UP000805193"/>
    </source>
</evidence>
<protein>
    <submittedName>
        <fullName evidence="1">Uncharacterized protein</fullName>
    </submittedName>
</protein>
<accession>A0AC60PBC5</accession>
<sequence>MDTTSPLNVSGGVSTCIASTTARTHAPDLTWWIGPGVPQWRAEPDTWGSDHMPIKIGLHSACLKKIRRRVTVTHWDKLREVSATMTPTDPTELLRALQQLLRDSIITTTVDEDQPQPDLTLLQLWAKRRQADVAASRNPTTPVSWESKKRNIAPLGSIPTPARFDLDEHRTGVRSCITTAWCTLKTPG</sequence>
<dbReference type="EMBL" id="JABSTQ010010911">
    <property type="protein sequence ID" value="KAG0416856.1"/>
    <property type="molecule type" value="Genomic_DNA"/>
</dbReference>
<proteinExistence type="predicted"/>
<comment type="caution">
    <text evidence="1">The sequence shown here is derived from an EMBL/GenBank/DDBJ whole genome shotgun (WGS) entry which is preliminary data.</text>
</comment>
<name>A0AC60PBC5_IXOPE</name>
<gene>
    <name evidence="1" type="ORF">HPB47_006083</name>
</gene>
<dbReference type="Proteomes" id="UP000805193">
    <property type="component" value="Unassembled WGS sequence"/>
</dbReference>
<evidence type="ECO:0000313" key="1">
    <source>
        <dbReference type="EMBL" id="KAG0416856.1"/>
    </source>
</evidence>
<keyword evidence="2" id="KW-1185">Reference proteome</keyword>
<reference evidence="1 2" key="1">
    <citation type="journal article" date="2020" name="Cell">
        <title>Large-Scale Comparative Analyses of Tick Genomes Elucidate Their Genetic Diversity and Vector Capacities.</title>
        <authorList>
            <consortium name="Tick Genome and Microbiome Consortium (TIGMIC)"/>
            <person name="Jia N."/>
            <person name="Wang J."/>
            <person name="Shi W."/>
            <person name="Du L."/>
            <person name="Sun Y."/>
            <person name="Zhan W."/>
            <person name="Jiang J.F."/>
            <person name="Wang Q."/>
            <person name="Zhang B."/>
            <person name="Ji P."/>
            <person name="Bell-Sakyi L."/>
            <person name="Cui X.M."/>
            <person name="Yuan T.T."/>
            <person name="Jiang B.G."/>
            <person name="Yang W.F."/>
            <person name="Lam T.T."/>
            <person name="Chang Q.C."/>
            <person name="Ding S.J."/>
            <person name="Wang X.J."/>
            <person name="Zhu J.G."/>
            <person name="Ruan X.D."/>
            <person name="Zhao L."/>
            <person name="Wei J.T."/>
            <person name="Ye R.Z."/>
            <person name="Que T.C."/>
            <person name="Du C.H."/>
            <person name="Zhou Y.H."/>
            <person name="Cheng J.X."/>
            <person name="Dai P.F."/>
            <person name="Guo W.B."/>
            <person name="Han X.H."/>
            <person name="Huang E.J."/>
            <person name="Li L.F."/>
            <person name="Wei W."/>
            <person name="Gao Y.C."/>
            <person name="Liu J.Z."/>
            <person name="Shao H.Z."/>
            <person name="Wang X."/>
            <person name="Wang C.C."/>
            <person name="Yang T.C."/>
            <person name="Huo Q.B."/>
            <person name="Li W."/>
            <person name="Chen H.Y."/>
            <person name="Chen S.E."/>
            <person name="Zhou L.G."/>
            <person name="Ni X.B."/>
            <person name="Tian J.H."/>
            <person name="Sheng Y."/>
            <person name="Liu T."/>
            <person name="Pan Y.S."/>
            <person name="Xia L.Y."/>
            <person name="Li J."/>
            <person name="Zhao F."/>
            <person name="Cao W.C."/>
        </authorList>
    </citation>
    <scope>NUCLEOTIDE SEQUENCE [LARGE SCALE GENOMIC DNA]</scope>
    <source>
        <strain evidence="1">Iper-2018</strain>
    </source>
</reference>